<feature type="signal peptide" evidence="1">
    <location>
        <begin position="1"/>
        <end position="19"/>
    </location>
</feature>
<keyword evidence="1" id="KW-0732">Signal</keyword>
<keyword evidence="3" id="KW-1185">Reference proteome</keyword>
<evidence type="ECO:0000313" key="2">
    <source>
        <dbReference type="EMBL" id="GAA4625281.1"/>
    </source>
</evidence>
<dbReference type="PROSITE" id="PS51257">
    <property type="entry name" value="PROKAR_LIPOPROTEIN"/>
    <property type="match status" value="1"/>
</dbReference>
<protein>
    <recommendedName>
        <fullName evidence="4">Lipoprotein</fullName>
    </recommendedName>
</protein>
<sequence>MFVRLTVAAAALLVTAACSQHTGTPIGRTVEAPSPHTLTPSAALDLHAAVRRWWQRSVAMPRSQYFTPKGCGLKQPADIWLLGGGPAGDETHRRCDVPANRLILAPVITGLADTDLPSPSEPMPDSGPMDVRLDGRSLTPVKIENRPYRLHGAPGSVVRGDVRVTDDGYWVLLPGLAPGVHTLTIRIPGLHERPYLAWTLNAT</sequence>
<reference evidence="3" key="1">
    <citation type="journal article" date="2019" name="Int. J. Syst. Evol. Microbiol.">
        <title>The Global Catalogue of Microorganisms (GCM) 10K type strain sequencing project: providing services to taxonomists for standard genome sequencing and annotation.</title>
        <authorList>
            <consortium name="The Broad Institute Genomics Platform"/>
            <consortium name="The Broad Institute Genome Sequencing Center for Infectious Disease"/>
            <person name="Wu L."/>
            <person name="Ma J."/>
        </authorList>
    </citation>
    <scope>NUCLEOTIDE SEQUENCE [LARGE SCALE GENOMIC DNA]</scope>
    <source>
        <strain evidence="3">JCM 17939</strain>
    </source>
</reference>
<dbReference type="RefSeq" id="WP_345431251.1">
    <property type="nucleotide sequence ID" value="NZ_BAABHK010000003.1"/>
</dbReference>
<comment type="caution">
    <text evidence="2">The sequence shown here is derived from an EMBL/GenBank/DDBJ whole genome shotgun (WGS) entry which is preliminary data.</text>
</comment>
<organism evidence="2 3">
    <name type="scientific">Actinoallomurus vinaceus</name>
    <dbReference type="NCBI Taxonomy" id="1080074"/>
    <lineage>
        <taxon>Bacteria</taxon>
        <taxon>Bacillati</taxon>
        <taxon>Actinomycetota</taxon>
        <taxon>Actinomycetes</taxon>
        <taxon>Streptosporangiales</taxon>
        <taxon>Thermomonosporaceae</taxon>
        <taxon>Actinoallomurus</taxon>
    </lineage>
</organism>
<dbReference type="EMBL" id="BAABHK010000003">
    <property type="protein sequence ID" value="GAA4625281.1"/>
    <property type="molecule type" value="Genomic_DNA"/>
</dbReference>
<evidence type="ECO:0000313" key="3">
    <source>
        <dbReference type="Proteomes" id="UP001501442"/>
    </source>
</evidence>
<evidence type="ECO:0008006" key="4">
    <source>
        <dbReference type="Google" id="ProtNLM"/>
    </source>
</evidence>
<feature type="chain" id="PRO_5046966665" description="Lipoprotein" evidence="1">
    <location>
        <begin position="20"/>
        <end position="203"/>
    </location>
</feature>
<gene>
    <name evidence="2" type="ORF">GCM10023196_028810</name>
</gene>
<evidence type="ECO:0000256" key="1">
    <source>
        <dbReference type="SAM" id="SignalP"/>
    </source>
</evidence>
<dbReference type="Proteomes" id="UP001501442">
    <property type="component" value="Unassembled WGS sequence"/>
</dbReference>
<proteinExistence type="predicted"/>
<accession>A0ABP8U753</accession>
<name>A0ABP8U753_9ACTN</name>